<reference evidence="8" key="1">
    <citation type="submission" date="2023-04" db="EMBL/GenBank/DDBJ databases">
        <title>Candida boidinii NBRC 10035.</title>
        <authorList>
            <person name="Ichikawa N."/>
            <person name="Sato H."/>
            <person name="Tonouchi N."/>
        </authorList>
    </citation>
    <scope>NUCLEOTIDE SEQUENCE</scope>
    <source>
        <strain evidence="8">NBRC 10035</strain>
    </source>
</reference>
<dbReference type="Gene3D" id="1.10.287.110">
    <property type="entry name" value="DnaJ domain"/>
    <property type="match status" value="1"/>
</dbReference>
<dbReference type="GO" id="GO:0046872">
    <property type="term" value="F:metal ion binding"/>
    <property type="evidence" value="ECO:0007669"/>
    <property type="project" value="UniProtKB-KW"/>
</dbReference>
<dbReference type="EMBL" id="BSXN01001241">
    <property type="protein sequence ID" value="GME72267.1"/>
    <property type="molecule type" value="Genomic_DNA"/>
</dbReference>
<evidence type="ECO:0000313" key="9">
    <source>
        <dbReference type="Proteomes" id="UP001165120"/>
    </source>
</evidence>
<protein>
    <recommendedName>
        <fullName evidence="3">Diphthamide biosynthesis protein 4</fullName>
    </recommendedName>
</protein>
<keyword evidence="9" id="KW-1185">Reference proteome</keyword>
<dbReference type="Pfam" id="PF00226">
    <property type="entry name" value="DnaJ"/>
    <property type="match status" value="1"/>
</dbReference>
<evidence type="ECO:0000256" key="4">
    <source>
        <dbReference type="ARBA" id="ARBA00022723"/>
    </source>
</evidence>
<dbReference type="PANTHER" id="PTHR45090">
    <property type="entry name" value="CHAPERONE PROTEIN DNAJ 20 CHLOROPLASTIC"/>
    <property type="match status" value="1"/>
</dbReference>
<organism evidence="8 9">
    <name type="scientific">Candida boidinii</name>
    <name type="common">Yeast</name>
    <dbReference type="NCBI Taxonomy" id="5477"/>
    <lineage>
        <taxon>Eukaryota</taxon>
        <taxon>Fungi</taxon>
        <taxon>Dikarya</taxon>
        <taxon>Ascomycota</taxon>
        <taxon>Saccharomycotina</taxon>
        <taxon>Pichiomycetes</taxon>
        <taxon>Pichiales</taxon>
        <taxon>Pichiaceae</taxon>
        <taxon>Ogataea</taxon>
        <taxon>Ogataea/Candida clade</taxon>
    </lineage>
</organism>
<dbReference type="InterPro" id="IPR053232">
    <property type="entry name" value="DnaJ_C/III_chloroplastic"/>
</dbReference>
<keyword evidence="5" id="KW-0408">Iron</keyword>
<dbReference type="CDD" id="cd06257">
    <property type="entry name" value="DnaJ"/>
    <property type="match status" value="1"/>
</dbReference>
<dbReference type="AlphaFoldDB" id="A0A9W6T1K2"/>
<sequence>MHPAMKSGRDFNKKTYYEVLDISPGSTLAEIKLAYKNKLLALHPDKIQQNSVQSSHSDTIVYYADNGSTEDLIPLLKEAYKVLSDPKHRKEYDDEVEAMLKKNGIVNYGDGLDTYTLDDFKSDIPESEEDPVIFRKDCPRCTITNGFVISEDDLIKNTETNINSKKDDGSYQLVLQCDSCSLWLKVKYFDLEEDDED</sequence>
<evidence type="ECO:0000259" key="6">
    <source>
        <dbReference type="PROSITE" id="PS50076"/>
    </source>
</evidence>
<proteinExistence type="inferred from homology"/>
<dbReference type="PROSITE" id="PS50076">
    <property type="entry name" value="DNAJ_2"/>
    <property type="match status" value="1"/>
</dbReference>
<dbReference type="Proteomes" id="UP001165120">
    <property type="component" value="Unassembled WGS sequence"/>
</dbReference>
<comment type="similarity">
    <text evidence="2">Belongs to the DPH4 family.</text>
</comment>
<dbReference type="Pfam" id="PF05207">
    <property type="entry name" value="Zn_ribbon_CSL"/>
    <property type="match status" value="1"/>
</dbReference>
<evidence type="ECO:0000256" key="5">
    <source>
        <dbReference type="ARBA" id="ARBA00023004"/>
    </source>
</evidence>
<comment type="function">
    <text evidence="1">Required for the first step of diphthamide biosynthesis, the transfer of 3-amino-3-carboxypropyl from S-adenosyl-L-methionine to a histidine residue. Diphthamide is a post-translational modification of histidine which occurs in elongation factor 2.</text>
</comment>
<evidence type="ECO:0000256" key="2">
    <source>
        <dbReference type="ARBA" id="ARBA00006169"/>
    </source>
</evidence>
<dbReference type="InterPro" id="IPR007872">
    <property type="entry name" value="DPH_MB_dom"/>
</dbReference>
<evidence type="ECO:0000259" key="7">
    <source>
        <dbReference type="PROSITE" id="PS51074"/>
    </source>
</evidence>
<name>A0A9W6T1K2_CANBO</name>
<dbReference type="SMART" id="SM00271">
    <property type="entry name" value="DnaJ"/>
    <property type="match status" value="1"/>
</dbReference>
<keyword evidence="4" id="KW-0479">Metal-binding</keyword>
<dbReference type="InterPro" id="IPR001623">
    <property type="entry name" value="DnaJ_domain"/>
</dbReference>
<gene>
    <name evidence="8" type="ORF">Cboi02_000353800</name>
</gene>
<dbReference type="PRINTS" id="PR00625">
    <property type="entry name" value="JDOMAIN"/>
</dbReference>
<evidence type="ECO:0000256" key="1">
    <source>
        <dbReference type="ARBA" id="ARBA00003474"/>
    </source>
</evidence>
<feature type="domain" description="DPH-type MB" evidence="7">
    <location>
        <begin position="111"/>
        <end position="189"/>
    </location>
</feature>
<accession>A0A9W6T1K2</accession>
<evidence type="ECO:0000313" key="8">
    <source>
        <dbReference type="EMBL" id="GME72267.1"/>
    </source>
</evidence>
<dbReference type="SUPFAM" id="SSF144217">
    <property type="entry name" value="CSL zinc finger"/>
    <property type="match status" value="1"/>
</dbReference>
<dbReference type="InterPro" id="IPR036671">
    <property type="entry name" value="DPH_MB_sf"/>
</dbReference>
<feature type="domain" description="J" evidence="6">
    <location>
        <begin position="15"/>
        <end position="96"/>
    </location>
</feature>
<comment type="caution">
    <text evidence="8">The sequence shown here is derived from an EMBL/GenBank/DDBJ whole genome shotgun (WGS) entry which is preliminary data.</text>
</comment>
<dbReference type="SUPFAM" id="SSF46565">
    <property type="entry name" value="Chaperone J-domain"/>
    <property type="match status" value="1"/>
</dbReference>
<dbReference type="PROSITE" id="PS51074">
    <property type="entry name" value="DPH_MB"/>
    <property type="match status" value="1"/>
</dbReference>
<dbReference type="Gene3D" id="3.10.660.10">
    <property type="entry name" value="DPH Zinc finger"/>
    <property type="match status" value="1"/>
</dbReference>
<dbReference type="PANTHER" id="PTHR45090:SF4">
    <property type="entry name" value="J DOMAIN-CONTAINING PROTEIN"/>
    <property type="match status" value="1"/>
</dbReference>
<dbReference type="InterPro" id="IPR036869">
    <property type="entry name" value="J_dom_sf"/>
</dbReference>
<evidence type="ECO:0000256" key="3">
    <source>
        <dbReference type="ARBA" id="ARBA00021797"/>
    </source>
</evidence>